<dbReference type="InterPro" id="IPR036047">
    <property type="entry name" value="F-box-like_dom_sf"/>
</dbReference>
<dbReference type="NCBIfam" id="TIGR01640">
    <property type="entry name" value="F_box_assoc_1"/>
    <property type="match status" value="1"/>
</dbReference>
<dbReference type="PANTHER" id="PTHR31111:SF136">
    <property type="entry name" value="F-BOX ASSOCIATED DOMAIN-CONTAINING PROTEIN"/>
    <property type="match status" value="1"/>
</dbReference>
<dbReference type="AlphaFoldDB" id="R7VYT8"/>
<reference evidence="3" key="1">
    <citation type="submission" date="2015-06" db="UniProtKB">
        <authorList>
            <consortium name="EnsemblPlants"/>
        </authorList>
    </citation>
    <scope>IDENTIFICATION</scope>
</reference>
<dbReference type="EnsemblPlants" id="EMT00929">
    <property type="protein sequence ID" value="EMT00929"/>
    <property type="gene ID" value="F775_43445"/>
</dbReference>
<dbReference type="Pfam" id="PF08268">
    <property type="entry name" value="FBA_3"/>
    <property type="match status" value="1"/>
</dbReference>
<dbReference type="SUPFAM" id="SSF82171">
    <property type="entry name" value="DPP6 N-terminal domain-like"/>
    <property type="match status" value="1"/>
</dbReference>
<dbReference type="InterPro" id="IPR017451">
    <property type="entry name" value="F-box-assoc_interact_dom"/>
</dbReference>
<dbReference type="PANTHER" id="PTHR31111">
    <property type="entry name" value="BNAA05G37150D PROTEIN-RELATED"/>
    <property type="match status" value="1"/>
</dbReference>
<accession>R7VYT8</accession>
<protein>
    <submittedName>
        <fullName evidence="3">Uncharacterized protein</fullName>
    </submittedName>
</protein>
<feature type="domain" description="F-box associated beta-propeller type 3" evidence="1">
    <location>
        <begin position="111"/>
        <end position="242"/>
    </location>
</feature>
<proteinExistence type="predicted"/>
<evidence type="ECO:0000259" key="2">
    <source>
        <dbReference type="Pfam" id="PF12937"/>
    </source>
</evidence>
<name>R7VYT8_AEGTA</name>
<evidence type="ECO:0000313" key="3">
    <source>
        <dbReference type="EnsemblPlants" id="EMT00929"/>
    </source>
</evidence>
<organism evidence="3">
    <name type="scientific">Aegilops tauschii</name>
    <name type="common">Tausch's goatgrass</name>
    <name type="synonym">Aegilops squarrosa</name>
    <dbReference type="NCBI Taxonomy" id="37682"/>
    <lineage>
        <taxon>Eukaryota</taxon>
        <taxon>Viridiplantae</taxon>
        <taxon>Streptophyta</taxon>
        <taxon>Embryophyta</taxon>
        <taxon>Tracheophyta</taxon>
        <taxon>Spermatophyta</taxon>
        <taxon>Magnoliopsida</taxon>
        <taxon>Liliopsida</taxon>
        <taxon>Poales</taxon>
        <taxon>Poaceae</taxon>
        <taxon>BOP clade</taxon>
        <taxon>Pooideae</taxon>
        <taxon>Triticodae</taxon>
        <taxon>Triticeae</taxon>
        <taxon>Triticinae</taxon>
        <taxon>Aegilops</taxon>
    </lineage>
</organism>
<dbReference type="InterPro" id="IPR001810">
    <property type="entry name" value="F-box_dom"/>
</dbReference>
<dbReference type="Gene3D" id="1.20.1280.50">
    <property type="match status" value="1"/>
</dbReference>
<dbReference type="SUPFAM" id="SSF81383">
    <property type="entry name" value="F-box domain"/>
    <property type="match status" value="1"/>
</dbReference>
<feature type="domain" description="F-box" evidence="2">
    <location>
        <begin position="32"/>
        <end position="55"/>
    </location>
</feature>
<dbReference type="Pfam" id="PF12937">
    <property type="entry name" value="F-box-like"/>
    <property type="match status" value="1"/>
</dbReference>
<dbReference type="InterPro" id="IPR013187">
    <property type="entry name" value="F-box-assoc_dom_typ3"/>
</dbReference>
<evidence type="ECO:0000259" key="1">
    <source>
        <dbReference type="Pfam" id="PF08268"/>
    </source>
</evidence>
<sequence length="257" mass="28605">MGQYCYGSERIHPERGDGRRCQRRCRRVPPVLPASDLRRVRRVCKEWRDVISDPAFIDEHTVHGPRALTHTVVFFPGRSWIQKAEGSDGGSGFLFDEQWRLTATFTADRSEDMIGTCNGLLCFLDRGQGSITVVEPFTGESLALPLPPETRRRHKGDAYCFGFDPGSRRYKIVHKGFQDGPAEQAVHVCTVGGGESWRSVHVAGGETHRGPACADGAVYWIVAGEDRETRIARLDLATEEVTCDSMWNLITPALSTT</sequence>